<evidence type="ECO:0000313" key="2">
    <source>
        <dbReference type="Proteomes" id="UP000824101"/>
    </source>
</evidence>
<dbReference type="AlphaFoldDB" id="A0A9D2K6U3"/>
<name>A0A9D2K6U3_9FIRM</name>
<gene>
    <name evidence="1" type="ORF">IAA17_09865</name>
</gene>
<reference evidence="1" key="2">
    <citation type="submission" date="2021-04" db="EMBL/GenBank/DDBJ databases">
        <authorList>
            <person name="Gilroy R."/>
        </authorList>
    </citation>
    <scope>NUCLEOTIDE SEQUENCE</scope>
    <source>
        <strain evidence="1">ChiBcec1-1093</strain>
    </source>
</reference>
<accession>A0A9D2K6U3</accession>
<reference evidence="1" key="1">
    <citation type="journal article" date="2021" name="PeerJ">
        <title>Extensive microbial diversity within the chicken gut microbiome revealed by metagenomics and culture.</title>
        <authorList>
            <person name="Gilroy R."/>
            <person name="Ravi A."/>
            <person name="Getino M."/>
            <person name="Pursley I."/>
            <person name="Horton D.L."/>
            <person name="Alikhan N.F."/>
            <person name="Baker D."/>
            <person name="Gharbi K."/>
            <person name="Hall N."/>
            <person name="Watson M."/>
            <person name="Adriaenssens E.M."/>
            <person name="Foster-Nyarko E."/>
            <person name="Jarju S."/>
            <person name="Secka A."/>
            <person name="Antonio M."/>
            <person name="Oren A."/>
            <person name="Chaudhuri R.R."/>
            <person name="La Ragione R."/>
            <person name="Hildebrand F."/>
            <person name="Pallen M.J."/>
        </authorList>
    </citation>
    <scope>NUCLEOTIDE SEQUENCE</scope>
    <source>
        <strain evidence="1">ChiBcec1-1093</strain>
    </source>
</reference>
<proteinExistence type="predicted"/>
<protein>
    <submittedName>
        <fullName evidence="1">Uncharacterized protein</fullName>
    </submittedName>
</protein>
<evidence type="ECO:0000313" key="1">
    <source>
        <dbReference type="EMBL" id="HIZ80077.1"/>
    </source>
</evidence>
<organism evidence="1 2">
    <name type="scientific">Candidatus Lachnoclostridium stercorigallinarum</name>
    <dbReference type="NCBI Taxonomy" id="2838634"/>
    <lineage>
        <taxon>Bacteria</taxon>
        <taxon>Bacillati</taxon>
        <taxon>Bacillota</taxon>
        <taxon>Clostridia</taxon>
        <taxon>Lachnospirales</taxon>
        <taxon>Lachnospiraceae</taxon>
    </lineage>
</organism>
<dbReference type="Proteomes" id="UP000824101">
    <property type="component" value="Unassembled WGS sequence"/>
</dbReference>
<sequence>MTGGERKAHVITIAGAGSARVPAMVGTLINYKERFPVSRMISWQRTGSIGRSIGI</sequence>
<comment type="caution">
    <text evidence="1">The sequence shown here is derived from an EMBL/GenBank/DDBJ whole genome shotgun (WGS) entry which is preliminary data.</text>
</comment>
<dbReference type="EMBL" id="DXBC01000159">
    <property type="protein sequence ID" value="HIZ80077.1"/>
    <property type="molecule type" value="Genomic_DNA"/>
</dbReference>